<dbReference type="PROSITE" id="PS51318">
    <property type="entry name" value="TAT"/>
    <property type="match status" value="1"/>
</dbReference>
<sequence length="296" mass="31737">MTDHRSLDRRGLFRVGGIGLAAVALGPTLAACSRTEDIVTLDSLREQGYIRVAINNEAPFGYIGDDGEVTGSSPELLRAIFTELGVEDVRAESVAWDGLIPGLKAKRFDAVAAGMYITPERCAEIAFAEPTYRVLQAFLVPSGNPDGLSTFDDIAANPDVTVAVLNASVEQGYAEGAGVPADQIETVDNQVSAYELLQNGRVDAVALSTLSLNRILEQRDGDFEVTEGFIPVVDGEEVTPAGGLAFRQGDTELLDEVNRVLAEFKESGRLLEIIEPFGFTEQELPGDLTTEQLCQA</sequence>
<dbReference type="GO" id="GO:0033294">
    <property type="term" value="F:ectoine binding"/>
    <property type="evidence" value="ECO:0007669"/>
    <property type="project" value="InterPro"/>
</dbReference>
<gene>
    <name evidence="2" type="primary">ehuB</name>
    <name evidence="2" type="ORF">NI17_022015</name>
</gene>
<keyword evidence="1" id="KW-0732">Signal</keyword>
<dbReference type="Pfam" id="PF00497">
    <property type="entry name" value="SBP_bac_3"/>
    <property type="match status" value="1"/>
</dbReference>
<dbReference type="EMBL" id="CP063196">
    <property type="protein sequence ID" value="UOE19370.1"/>
    <property type="molecule type" value="Genomic_DNA"/>
</dbReference>
<dbReference type="CDD" id="cd01002">
    <property type="entry name" value="PBP2_Ehub_like"/>
    <property type="match status" value="1"/>
</dbReference>
<dbReference type="AlphaFoldDB" id="A0A399FZ08"/>
<dbReference type="PANTHER" id="PTHR35936">
    <property type="entry name" value="MEMBRANE-BOUND LYTIC MUREIN TRANSGLYCOSYLASE F"/>
    <property type="match status" value="1"/>
</dbReference>
<dbReference type="PROSITE" id="PS51257">
    <property type="entry name" value="PROKAR_LIPOPROTEIN"/>
    <property type="match status" value="1"/>
</dbReference>
<dbReference type="NCBIfam" id="TIGR02995">
    <property type="entry name" value="ectoine_ehuB"/>
    <property type="match status" value="1"/>
</dbReference>
<proteinExistence type="predicted"/>
<dbReference type="RefSeq" id="WP_068690234.1">
    <property type="nucleotide sequence ID" value="NZ_CP063196.1"/>
</dbReference>
<evidence type="ECO:0000256" key="1">
    <source>
        <dbReference type="ARBA" id="ARBA00022729"/>
    </source>
</evidence>
<dbReference type="InterPro" id="IPR006311">
    <property type="entry name" value="TAT_signal"/>
</dbReference>
<dbReference type="InterPro" id="IPR001638">
    <property type="entry name" value="Solute-binding_3/MltF_N"/>
</dbReference>
<dbReference type="SMART" id="SM00062">
    <property type="entry name" value="PBPb"/>
    <property type="match status" value="1"/>
</dbReference>
<dbReference type="OrthoDB" id="9768183at2"/>
<evidence type="ECO:0000313" key="2">
    <source>
        <dbReference type="EMBL" id="UOE19370.1"/>
    </source>
</evidence>
<dbReference type="GO" id="GO:0051470">
    <property type="term" value="P:ectoine transmembrane transport"/>
    <property type="evidence" value="ECO:0007669"/>
    <property type="project" value="InterPro"/>
</dbReference>
<dbReference type="InterPro" id="IPR014337">
    <property type="entry name" value="Ectoine_EhuB"/>
</dbReference>
<accession>A0A399FZ08</accession>
<protein>
    <submittedName>
        <fullName evidence="2">Ectoine/hydroxyectoine ABC transporter substrate-binding protein EhuB</fullName>
    </submittedName>
</protein>
<organism evidence="2 3">
    <name type="scientific">Thermobifida halotolerans</name>
    <dbReference type="NCBI Taxonomy" id="483545"/>
    <lineage>
        <taxon>Bacteria</taxon>
        <taxon>Bacillati</taxon>
        <taxon>Actinomycetota</taxon>
        <taxon>Actinomycetes</taxon>
        <taxon>Streptosporangiales</taxon>
        <taxon>Nocardiopsidaceae</taxon>
        <taxon>Thermobifida</taxon>
    </lineage>
</organism>
<dbReference type="SUPFAM" id="SSF53850">
    <property type="entry name" value="Periplasmic binding protein-like II"/>
    <property type="match status" value="1"/>
</dbReference>
<dbReference type="PANTHER" id="PTHR35936:SF17">
    <property type="entry name" value="ARGININE-BINDING EXTRACELLULAR PROTEIN ARTP"/>
    <property type="match status" value="1"/>
</dbReference>
<dbReference type="KEGG" id="thao:NI17_022015"/>
<dbReference type="Proteomes" id="UP000265719">
    <property type="component" value="Chromosome"/>
</dbReference>
<dbReference type="Gene3D" id="3.40.190.10">
    <property type="entry name" value="Periplasmic binding protein-like II"/>
    <property type="match status" value="2"/>
</dbReference>
<keyword evidence="3" id="KW-1185">Reference proteome</keyword>
<name>A0A399FZ08_9ACTN</name>
<evidence type="ECO:0000313" key="3">
    <source>
        <dbReference type="Proteomes" id="UP000265719"/>
    </source>
</evidence>
<reference evidence="2" key="1">
    <citation type="submission" date="2020-10" db="EMBL/GenBank/DDBJ databases">
        <title>De novo genome project of the cellulose decomposer Thermobifida halotolerans type strain.</title>
        <authorList>
            <person name="Nagy I."/>
            <person name="Horvath B."/>
            <person name="Kukolya J."/>
            <person name="Nagy I."/>
            <person name="Orsini M."/>
        </authorList>
    </citation>
    <scope>NUCLEOTIDE SEQUENCE</scope>
    <source>
        <strain evidence="2">DSM 44931</strain>
    </source>
</reference>